<dbReference type="AlphaFoldDB" id="A0A1F6M341"/>
<dbReference type="STRING" id="1798680.A3J66_01055"/>
<proteinExistence type="predicted"/>
<organism evidence="2 3">
    <name type="scientific">Candidatus Magasanikbacteria bacterium RIFCSPHIGHO2_02_FULL_47_14</name>
    <dbReference type="NCBI Taxonomy" id="1798680"/>
    <lineage>
        <taxon>Bacteria</taxon>
        <taxon>Candidatus Magasanikiibacteriota</taxon>
    </lineage>
</organism>
<dbReference type="Proteomes" id="UP000176282">
    <property type="component" value="Unassembled WGS sequence"/>
</dbReference>
<evidence type="ECO:0000313" key="2">
    <source>
        <dbReference type="EMBL" id="OGH66010.1"/>
    </source>
</evidence>
<gene>
    <name evidence="2" type="ORF">A3J66_01055</name>
</gene>
<evidence type="ECO:0000313" key="3">
    <source>
        <dbReference type="Proteomes" id="UP000176282"/>
    </source>
</evidence>
<dbReference type="InterPro" id="IPR051404">
    <property type="entry name" value="TA_system_antitoxin"/>
</dbReference>
<dbReference type="SUPFAM" id="SSF143100">
    <property type="entry name" value="TTHA1013/TTHA0281-like"/>
    <property type="match status" value="1"/>
</dbReference>
<comment type="caution">
    <text evidence="2">The sequence shown here is derived from an EMBL/GenBank/DDBJ whole genome shotgun (WGS) entry which is preliminary data.</text>
</comment>
<dbReference type="InterPro" id="IPR031807">
    <property type="entry name" value="HicB-like"/>
</dbReference>
<dbReference type="Gene3D" id="3.30.160.250">
    <property type="match status" value="1"/>
</dbReference>
<protein>
    <recommendedName>
        <fullName evidence="1">HicB-like antitoxin of toxin-antitoxin system domain-containing protein</fullName>
    </recommendedName>
</protein>
<reference evidence="2 3" key="1">
    <citation type="journal article" date="2016" name="Nat. Commun.">
        <title>Thousands of microbial genomes shed light on interconnected biogeochemical processes in an aquifer system.</title>
        <authorList>
            <person name="Anantharaman K."/>
            <person name="Brown C.T."/>
            <person name="Hug L.A."/>
            <person name="Sharon I."/>
            <person name="Castelle C.J."/>
            <person name="Probst A.J."/>
            <person name="Thomas B.C."/>
            <person name="Singh A."/>
            <person name="Wilkins M.J."/>
            <person name="Karaoz U."/>
            <person name="Brodie E.L."/>
            <person name="Williams K.H."/>
            <person name="Hubbard S.S."/>
            <person name="Banfield J.F."/>
        </authorList>
    </citation>
    <scope>NUCLEOTIDE SEQUENCE [LARGE SCALE GENOMIC DNA]</scope>
</reference>
<dbReference type="Pfam" id="PF15919">
    <property type="entry name" value="HicB_lk_antitox"/>
    <property type="match status" value="1"/>
</dbReference>
<name>A0A1F6M341_9BACT</name>
<dbReference type="PANTHER" id="PTHR34504">
    <property type="entry name" value="ANTITOXIN HICB"/>
    <property type="match status" value="1"/>
</dbReference>
<sequence length="81" mass="9349">MKTPHQYKVIITDTEDGFVAEVPALPGCHTQAKTKKKLMENVKEAIELYLETDKRDPKHRREITEWLGYNVYSVGMEIVSV</sequence>
<feature type="domain" description="HicB-like antitoxin of toxin-antitoxin system" evidence="1">
    <location>
        <begin position="9"/>
        <end position="57"/>
    </location>
</feature>
<evidence type="ECO:0000259" key="1">
    <source>
        <dbReference type="Pfam" id="PF15919"/>
    </source>
</evidence>
<dbReference type="InterPro" id="IPR035069">
    <property type="entry name" value="TTHA1013/TTHA0281-like"/>
</dbReference>
<accession>A0A1F6M341</accession>
<dbReference type="PANTHER" id="PTHR34504:SF2">
    <property type="entry name" value="UPF0150 PROTEIN SSL0259"/>
    <property type="match status" value="1"/>
</dbReference>
<dbReference type="EMBL" id="MFQB01000040">
    <property type="protein sequence ID" value="OGH66010.1"/>
    <property type="molecule type" value="Genomic_DNA"/>
</dbReference>